<sequence>MQYRRAKTPGAIYFFTVVTYNRQHLFTTDDTIQLLRQAFYVIKQNHPFDIDAIILLPDHLHCIWTLPDGDADFSMRWRLIKAYFSRYCPEAYKCQRSLARLRKKEQAIWQRRFWEHQIRDERDFERHVDYIHYNPVKHQLVNAPKDWPYSSFRRFVVQGVYADDWGIDRGDVGWVERSETQRRNG</sequence>
<gene>
    <name evidence="2" type="ORF">IXB28_03890</name>
</gene>
<organism evidence="2 3">
    <name type="scientific">Leptothoe kymatousa TAU-MAC 1615</name>
    <dbReference type="NCBI Taxonomy" id="2364775"/>
    <lineage>
        <taxon>Bacteria</taxon>
        <taxon>Bacillati</taxon>
        <taxon>Cyanobacteriota</taxon>
        <taxon>Cyanophyceae</taxon>
        <taxon>Nodosilineales</taxon>
        <taxon>Cymatolegaceae</taxon>
        <taxon>Leptothoe</taxon>
        <taxon>Leptothoe kymatousa</taxon>
    </lineage>
</organism>
<reference evidence="2 3" key="1">
    <citation type="journal article" date="2021" name="Mar. Drugs">
        <title>Genome Reduction and Secondary Metabolism of the Marine Sponge-Associated Cyanobacterium Leptothoe.</title>
        <authorList>
            <person name="Konstantinou D."/>
            <person name="Popin R.V."/>
            <person name="Fewer D.P."/>
            <person name="Sivonen K."/>
            <person name="Gkelis S."/>
        </authorList>
    </citation>
    <scope>NUCLEOTIDE SEQUENCE [LARGE SCALE GENOMIC DNA]</scope>
    <source>
        <strain evidence="2 3">TAU-MAC 1615</strain>
    </source>
</reference>
<dbReference type="Pfam" id="PF01797">
    <property type="entry name" value="Y1_Tnp"/>
    <property type="match status" value="1"/>
</dbReference>
<dbReference type="Proteomes" id="UP001196661">
    <property type="component" value="Unassembled WGS sequence"/>
</dbReference>
<dbReference type="InterPro" id="IPR002686">
    <property type="entry name" value="Transposase_17"/>
</dbReference>
<proteinExistence type="predicted"/>
<comment type="caution">
    <text evidence="2">The sequence shown here is derived from an EMBL/GenBank/DDBJ whole genome shotgun (WGS) entry which is preliminary data.</text>
</comment>
<name>A0ABS5Y2W9_9CYAN</name>
<evidence type="ECO:0000313" key="3">
    <source>
        <dbReference type="Proteomes" id="UP001196661"/>
    </source>
</evidence>
<dbReference type="SUPFAM" id="SSF143422">
    <property type="entry name" value="Transposase IS200-like"/>
    <property type="match status" value="1"/>
</dbReference>
<dbReference type="RefSeq" id="WP_246559604.1">
    <property type="nucleotide sequence ID" value="NZ_JADOER010000004.1"/>
</dbReference>
<dbReference type="PANTHER" id="PTHR36966">
    <property type="entry name" value="REP-ASSOCIATED TYROSINE TRANSPOSASE"/>
    <property type="match status" value="1"/>
</dbReference>
<dbReference type="NCBIfam" id="NF047646">
    <property type="entry name" value="REP_Tyr_transpos"/>
    <property type="match status" value="1"/>
</dbReference>
<evidence type="ECO:0000313" key="2">
    <source>
        <dbReference type="EMBL" id="MBT9311335.1"/>
    </source>
</evidence>
<dbReference type="SMART" id="SM01321">
    <property type="entry name" value="Y1_Tnp"/>
    <property type="match status" value="1"/>
</dbReference>
<protein>
    <submittedName>
        <fullName evidence="2">Transposase</fullName>
    </submittedName>
</protein>
<dbReference type="Gene3D" id="3.30.70.1290">
    <property type="entry name" value="Transposase IS200-like"/>
    <property type="match status" value="1"/>
</dbReference>
<keyword evidence="3" id="KW-1185">Reference proteome</keyword>
<feature type="domain" description="Transposase IS200-like" evidence="1">
    <location>
        <begin position="8"/>
        <end position="134"/>
    </location>
</feature>
<evidence type="ECO:0000259" key="1">
    <source>
        <dbReference type="SMART" id="SM01321"/>
    </source>
</evidence>
<dbReference type="EMBL" id="JADOER010000004">
    <property type="protein sequence ID" value="MBT9311335.1"/>
    <property type="molecule type" value="Genomic_DNA"/>
</dbReference>
<dbReference type="InterPro" id="IPR052715">
    <property type="entry name" value="RAYT_transposase"/>
</dbReference>
<dbReference type="InterPro" id="IPR036515">
    <property type="entry name" value="Transposase_17_sf"/>
</dbReference>
<dbReference type="PANTHER" id="PTHR36966:SF1">
    <property type="entry name" value="REP-ASSOCIATED TYROSINE TRANSPOSASE"/>
    <property type="match status" value="1"/>
</dbReference>
<accession>A0ABS5Y2W9</accession>